<feature type="non-terminal residue" evidence="2">
    <location>
        <position position="1"/>
    </location>
</feature>
<evidence type="ECO:0000313" key="2">
    <source>
        <dbReference type="EMBL" id="NEN51152.1"/>
    </source>
</evidence>
<proteinExistence type="predicted"/>
<evidence type="ECO:0000256" key="1">
    <source>
        <dbReference type="SAM" id="Phobius"/>
    </source>
</evidence>
<evidence type="ECO:0000313" key="3">
    <source>
        <dbReference type="Proteomes" id="UP000471152"/>
    </source>
</evidence>
<sequence>IGALAVGAVAAGLGLPLTYLLVAGLLALVLPVAVAVARAPRVG</sequence>
<reference evidence="2 3" key="1">
    <citation type="submission" date="2020-02" db="EMBL/GenBank/DDBJ databases">
        <title>The WGS of Modestobacter muralis DSM 100205.</title>
        <authorList>
            <person name="Jiang Z."/>
        </authorList>
    </citation>
    <scope>NUCLEOTIDE SEQUENCE [LARGE SCALE GENOMIC DNA]</scope>
    <source>
        <strain evidence="2 3">DSM 100205</strain>
    </source>
</reference>
<keyword evidence="1" id="KW-1133">Transmembrane helix</keyword>
<organism evidence="2 3">
    <name type="scientific">Modestobacter muralis</name>
    <dbReference type="NCBI Taxonomy" id="1608614"/>
    <lineage>
        <taxon>Bacteria</taxon>
        <taxon>Bacillati</taxon>
        <taxon>Actinomycetota</taxon>
        <taxon>Actinomycetes</taxon>
        <taxon>Geodermatophilales</taxon>
        <taxon>Geodermatophilaceae</taxon>
        <taxon>Modestobacter</taxon>
    </lineage>
</organism>
<protein>
    <submittedName>
        <fullName evidence="2">MFS transporter</fullName>
    </submittedName>
</protein>
<dbReference type="Proteomes" id="UP000471152">
    <property type="component" value="Unassembled WGS sequence"/>
</dbReference>
<comment type="caution">
    <text evidence="2">The sequence shown here is derived from an EMBL/GenBank/DDBJ whole genome shotgun (WGS) entry which is preliminary data.</text>
</comment>
<accession>A0A6P0H659</accession>
<keyword evidence="1" id="KW-0472">Membrane</keyword>
<keyword evidence="1" id="KW-0812">Transmembrane</keyword>
<gene>
    <name evidence="2" type="ORF">G3R41_09420</name>
</gene>
<name>A0A6P0H659_9ACTN</name>
<feature type="transmembrane region" description="Helical" evidence="1">
    <location>
        <begin position="17"/>
        <end position="37"/>
    </location>
</feature>
<dbReference type="EMBL" id="JAAGWB010000020">
    <property type="protein sequence ID" value="NEN51152.1"/>
    <property type="molecule type" value="Genomic_DNA"/>
</dbReference>
<dbReference type="AlphaFoldDB" id="A0A6P0H659"/>